<organism evidence="1 2">
    <name type="scientific">Rhizobium mayense</name>
    <dbReference type="NCBI Taxonomy" id="1312184"/>
    <lineage>
        <taxon>Bacteria</taxon>
        <taxon>Pseudomonadati</taxon>
        <taxon>Pseudomonadota</taxon>
        <taxon>Alphaproteobacteria</taxon>
        <taxon>Hyphomicrobiales</taxon>
        <taxon>Rhizobiaceae</taxon>
        <taxon>Rhizobium/Agrobacterium group</taxon>
        <taxon>Rhizobium</taxon>
    </lineage>
</organism>
<protein>
    <submittedName>
        <fullName evidence="1">Uncharacterized protein</fullName>
    </submittedName>
</protein>
<dbReference type="RefSeq" id="WP_285873068.1">
    <property type="nucleotide sequence ID" value="NZ_JARFYM010000053.1"/>
</dbReference>
<gene>
    <name evidence="1" type="ORF">PY649_32620</name>
</gene>
<accession>A0ABT7K4S5</accession>
<evidence type="ECO:0000313" key="2">
    <source>
        <dbReference type="Proteomes" id="UP001172645"/>
    </source>
</evidence>
<keyword evidence="2" id="KW-1185">Reference proteome</keyword>
<name>A0ABT7K4S5_9HYPH</name>
<evidence type="ECO:0000313" key="1">
    <source>
        <dbReference type="EMBL" id="MDL2403621.1"/>
    </source>
</evidence>
<sequence length="79" mass="8456">MLLQLGEGGIHMIPTTLINAVTRGEVVLFFGAGINYDCRHPDGRKMPLGNDLRDLLADHFLGGECKDLNRAGFAGGSNS</sequence>
<comment type="caution">
    <text evidence="1">The sequence shown here is derived from an EMBL/GenBank/DDBJ whole genome shotgun (WGS) entry which is preliminary data.</text>
</comment>
<dbReference type="EMBL" id="JARFYM010000053">
    <property type="protein sequence ID" value="MDL2403621.1"/>
    <property type="molecule type" value="Genomic_DNA"/>
</dbReference>
<reference evidence="1" key="1">
    <citation type="submission" date="2023-06" db="EMBL/GenBank/DDBJ databases">
        <title>Phylogenetic Diversity of Rhizobium strains.</title>
        <authorList>
            <person name="Moura F.T."/>
            <person name="Helene L.C.F."/>
            <person name="Hungria M."/>
        </authorList>
    </citation>
    <scope>NUCLEOTIDE SEQUENCE</scope>
    <source>
        <strain evidence="1">CCGE526</strain>
    </source>
</reference>
<dbReference type="Proteomes" id="UP001172645">
    <property type="component" value="Unassembled WGS sequence"/>
</dbReference>
<proteinExistence type="predicted"/>